<evidence type="ECO:0000256" key="17">
    <source>
        <dbReference type="ARBA" id="ARBA00023201"/>
    </source>
</evidence>
<feature type="transmembrane region" description="Helical" evidence="21">
    <location>
        <begin position="1564"/>
        <end position="1592"/>
    </location>
</feature>
<keyword evidence="18 21" id="KW-0407">Ion channel</keyword>
<proteinExistence type="inferred from homology"/>
<evidence type="ECO:0000256" key="8">
    <source>
        <dbReference type="ARBA" id="ARBA00022737"/>
    </source>
</evidence>
<keyword evidence="5" id="KW-1003">Cell membrane</keyword>
<dbReference type="InterPro" id="IPR027359">
    <property type="entry name" value="Volt_channel_dom_sf"/>
</dbReference>
<feature type="transmembrane region" description="Helical" evidence="21">
    <location>
        <begin position="744"/>
        <end position="764"/>
    </location>
</feature>
<dbReference type="InterPro" id="IPR044564">
    <property type="entry name" value="Na_chnl_inactivation_gate"/>
</dbReference>
<keyword evidence="26" id="KW-1185">Reference proteome</keyword>
<evidence type="ECO:0000313" key="25">
    <source>
        <dbReference type="EMBL" id="KFW66045.1"/>
    </source>
</evidence>
<evidence type="ECO:0000256" key="7">
    <source>
        <dbReference type="ARBA" id="ARBA00022692"/>
    </source>
</evidence>
<evidence type="ECO:0000256" key="15">
    <source>
        <dbReference type="ARBA" id="ARBA00023157"/>
    </source>
</evidence>
<organism evidence="25 26">
    <name type="scientific">Pygoscelis adeliae</name>
    <name type="common">Adelie penguin</name>
    <dbReference type="NCBI Taxonomy" id="9238"/>
    <lineage>
        <taxon>Eukaryota</taxon>
        <taxon>Metazoa</taxon>
        <taxon>Chordata</taxon>
        <taxon>Craniata</taxon>
        <taxon>Vertebrata</taxon>
        <taxon>Euteleostomi</taxon>
        <taxon>Archelosauria</taxon>
        <taxon>Archosauria</taxon>
        <taxon>Dinosauria</taxon>
        <taxon>Saurischia</taxon>
        <taxon>Theropoda</taxon>
        <taxon>Coelurosauria</taxon>
        <taxon>Aves</taxon>
        <taxon>Neognathae</taxon>
        <taxon>Neoaves</taxon>
        <taxon>Aequornithes</taxon>
        <taxon>Sphenisciformes</taxon>
        <taxon>Spheniscidae</taxon>
        <taxon>Pygoscelis</taxon>
    </lineage>
</organism>
<dbReference type="Gene3D" id="1.10.238.10">
    <property type="entry name" value="EF-hand"/>
    <property type="match status" value="1"/>
</dbReference>
<keyword evidence="10 21" id="KW-0851">Voltage-gated channel</keyword>
<evidence type="ECO:0000256" key="20">
    <source>
        <dbReference type="ARBA" id="ARBA00047025"/>
    </source>
</evidence>
<feature type="domain" description="Ion transport" evidence="22">
    <location>
        <begin position="1449"/>
        <end position="1699"/>
    </location>
</feature>
<evidence type="ECO:0000256" key="1">
    <source>
        <dbReference type="ARBA" id="ARBA00004651"/>
    </source>
</evidence>
<feature type="transmembrane region" description="Helical" evidence="21">
    <location>
        <begin position="679"/>
        <end position="697"/>
    </location>
</feature>
<keyword evidence="16" id="KW-0325">Glycoprotein</keyword>
<feature type="non-terminal residue" evidence="25">
    <location>
        <position position="1903"/>
    </location>
</feature>
<evidence type="ECO:0000256" key="21">
    <source>
        <dbReference type="RuleBase" id="RU361132"/>
    </source>
</evidence>
<dbReference type="PRINTS" id="PR00170">
    <property type="entry name" value="NACHANNEL"/>
</dbReference>
<dbReference type="FunFam" id="1.20.120.350:FF:000065">
    <property type="entry name" value="Sodium channel protein"/>
    <property type="match status" value="1"/>
</dbReference>
<feature type="domain" description="Ion transport" evidence="22">
    <location>
        <begin position="119"/>
        <end position="402"/>
    </location>
</feature>
<evidence type="ECO:0000259" key="24">
    <source>
        <dbReference type="Pfam" id="PF24609"/>
    </source>
</evidence>
<evidence type="ECO:0000256" key="10">
    <source>
        <dbReference type="ARBA" id="ARBA00022882"/>
    </source>
</evidence>
<dbReference type="FunFam" id="1.20.120.350:FF:000068">
    <property type="entry name" value="Sodium channel protein"/>
    <property type="match status" value="1"/>
</dbReference>
<evidence type="ECO:0000256" key="13">
    <source>
        <dbReference type="ARBA" id="ARBA00023065"/>
    </source>
</evidence>
<feature type="transmembrane region" description="Helical" evidence="21">
    <location>
        <begin position="1147"/>
        <end position="1165"/>
    </location>
</feature>
<feature type="transmembrane region" description="Helical" evidence="21">
    <location>
        <begin position="871"/>
        <end position="894"/>
    </location>
</feature>
<dbReference type="GO" id="GO:0001518">
    <property type="term" value="C:voltage-gated sodium channel complex"/>
    <property type="evidence" value="ECO:0007669"/>
    <property type="project" value="UniProtKB-UniRule"/>
</dbReference>
<name>A0A093NVM6_PYGAD</name>
<feature type="domain" description="Ion transport" evidence="22">
    <location>
        <begin position="678"/>
        <end position="900"/>
    </location>
</feature>
<feature type="transmembrane region" description="Helical" evidence="21">
    <location>
        <begin position="149"/>
        <end position="169"/>
    </location>
</feature>
<keyword evidence="6" id="KW-0597">Phosphoprotein</keyword>
<dbReference type="STRING" id="9238.A0A093NVM6"/>
<keyword evidence="3 21" id="KW-0813">Transport</keyword>
<feature type="transmembrane region" description="Helical" evidence="21">
    <location>
        <begin position="216"/>
        <end position="234"/>
    </location>
</feature>
<dbReference type="FunFam" id="1.20.120.350:FF:000003">
    <property type="entry name" value="Voltage-dependent sodium channel"/>
    <property type="match status" value="1"/>
</dbReference>
<keyword evidence="15" id="KW-1015">Disulfide bond</keyword>
<gene>
    <name evidence="25" type="ORF">AS28_01766</name>
</gene>
<dbReference type="Gene3D" id="1.10.287.70">
    <property type="match status" value="4"/>
</dbReference>
<evidence type="ECO:0000256" key="12">
    <source>
        <dbReference type="ARBA" id="ARBA00023053"/>
    </source>
</evidence>
<dbReference type="SUPFAM" id="SSF81324">
    <property type="entry name" value="Voltage-gated potassium channels"/>
    <property type="match status" value="4"/>
</dbReference>
<keyword evidence="4 21" id="KW-0894">Sodium channel</keyword>
<keyword evidence="13 21" id="KW-0406">Ion transport</keyword>
<keyword evidence="11 21" id="KW-1133">Transmembrane helix</keyword>
<protein>
    <recommendedName>
        <fullName evidence="21">Sodium channel protein</fullName>
    </recommendedName>
</protein>
<dbReference type="InterPro" id="IPR001696">
    <property type="entry name" value="Na_channel_asu"/>
</dbReference>
<feature type="domain" description="SCN5A-like C-terminal IQ motif" evidence="24">
    <location>
        <begin position="1811"/>
        <end position="1843"/>
    </location>
</feature>
<evidence type="ECO:0000259" key="22">
    <source>
        <dbReference type="Pfam" id="PF00520"/>
    </source>
</evidence>
<evidence type="ECO:0000256" key="6">
    <source>
        <dbReference type="ARBA" id="ARBA00022553"/>
    </source>
</evidence>
<dbReference type="EMBL" id="KL224970">
    <property type="protein sequence ID" value="KFW66045.1"/>
    <property type="molecule type" value="Genomic_DNA"/>
</dbReference>
<accession>A0A093NVM6</accession>
<feature type="transmembrane region" description="Helical" evidence="21">
    <location>
        <begin position="1208"/>
        <end position="1230"/>
    </location>
</feature>
<dbReference type="GO" id="GO:0086010">
    <property type="term" value="P:membrane depolarization during action potential"/>
    <property type="evidence" value="ECO:0007669"/>
    <property type="project" value="TreeGrafter"/>
</dbReference>
<comment type="function">
    <text evidence="21">Mediates the voltage-dependent sodium ion permeability of excitable membranes. Assuming opened or closed conformations in response to the voltage difference across the membrane, the protein forms a sodium-selective channel through which Na(+) ions may pass in accordance with their electrochemical gradient.</text>
</comment>
<dbReference type="FunFam" id="1.10.287.70:FF:000001">
    <property type="entry name" value="Sodium channel protein"/>
    <property type="match status" value="1"/>
</dbReference>
<evidence type="ECO:0000256" key="2">
    <source>
        <dbReference type="ARBA" id="ARBA00006764"/>
    </source>
</evidence>
<evidence type="ECO:0000256" key="5">
    <source>
        <dbReference type="ARBA" id="ARBA00022475"/>
    </source>
</evidence>
<evidence type="ECO:0000256" key="18">
    <source>
        <dbReference type="ARBA" id="ARBA00023303"/>
    </source>
</evidence>
<evidence type="ECO:0000256" key="16">
    <source>
        <dbReference type="ARBA" id="ARBA00023180"/>
    </source>
</evidence>
<dbReference type="PANTHER" id="PTHR10037:SF208">
    <property type="entry name" value="SODIUM CHANNEL PROTEIN TYPE 10 SUBUNIT ALPHA"/>
    <property type="match status" value="1"/>
</dbReference>
<evidence type="ECO:0000256" key="11">
    <source>
        <dbReference type="ARBA" id="ARBA00022989"/>
    </source>
</evidence>
<keyword evidence="14 21" id="KW-0472">Membrane</keyword>
<keyword evidence="12 21" id="KW-0915">Sodium</keyword>
<dbReference type="PANTHER" id="PTHR10037">
    <property type="entry name" value="VOLTAGE-GATED CATION CHANNEL CALCIUM AND SODIUM"/>
    <property type="match status" value="1"/>
</dbReference>
<evidence type="ECO:0000256" key="9">
    <source>
        <dbReference type="ARBA" id="ARBA00022843"/>
    </source>
</evidence>
<dbReference type="InterPro" id="IPR058542">
    <property type="entry name" value="IQ_SCN5A_C"/>
</dbReference>
<dbReference type="Pfam" id="PF06512">
    <property type="entry name" value="Na_trans_assoc"/>
    <property type="match status" value="1"/>
</dbReference>
<evidence type="ECO:0000256" key="4">
    <source>
        <dbReference type="ARBA" id="ARBA00022461"/>
    </source>
</evidence>
<feature type="transmembrane region" description="Helical" evidence="21">
    <location>
        <begin position="1666"/>
        <end position="1689"/>
    </location>
</feature>
<dbReference type="InterPro" id="IPR043203">
    <property type="entry name" value="VGCC_Ca_Na"/>
</dbReference>
<dbReference type="InterPro" id="IPR010526">
    <property type="entry name" value="Na_trans_assoc_dom"/>
</dbReference>
<dbReference type="Proteomes" id="UP000054081">
    <property type="component" value="Unassembled WGS sequence"/>
</dbReference>
<feature type="transmembrane region" description="Helical" evidence="21">
    <location>
        <begin position="785"/>
        <end position="810"/>
    </location>
</feature>
<keyword evidence="9" id="KW-0832">Ubl conjugation</keyword>
<comment type="caution">
    <text evidence="21">Lacks conserved residue(s) required for the propagation of feature annotation.</text>
</comment>
<feature type="transmembrane region" description="Helical" evidence="21">
    <location>
        <begin position="115"/>
        <end position="137"/>
    </location>
</feature>
<comment type="subcellular location">
    <subcellularLocation>
        <location evidence="1 21">Cell membrane</location>
        <topology evidence="1 21">Multi-pass membrane protein</topology>
    </subcellularLocation>
</comment>
<feature type="transmembrane region" description="Helical" evidence="21">
    <location>
        <begin position="1251"/>
        <end position="1279"/>
    </location>
</feature>
<feature type="non-terminal residue" evidence="25">
    <location>
        <position position="1"/>
    </location>
</feature>
<comment type="similarity">
    <text evidence="2">Belongs to the sodium channel (TC 1.A.1.10) family. Nav1.8/SCN10A subfamily.</text>
</comment>
<dbReference type="GO" id="GO:0019228">
    <property type="term" value="P:neuronal action potential"/>
    <property type="evidence" value="ECO:0007669"/>
    <property type="project" value="TreeGrafter"/>
</dbReference>
<evidence type="ECO:0000313" key="26">
    <source>
        <dbReference type="Proteomes" id="UP000054081"/>
    </source>
</evidence>
<dbReference type="InterPro" id="IPR005821">
    <property type="entry name" value="Ion_trans_dom"/>
</dbReference>
<dbReference type="FunFam" id="1.10.287.70:FF:000049">
    <property type="entry name" value="Voltage-dependent sodium channel 2"/>
    <property type="match status" value="1"/>
</dbReference>
<sequence length="1903" mass="218204">NSFRRFTPESLAAIEERIAKKKKQQAKVNRENKDKGVEEHKLTPQLDLKVCKKLPSLYGDLPVELIGEPLEDIDPYYSDHKTFMVINNRKTIFRFAATPALFIVGPFNPHFFLNLLFTLFVGFITCTVALNCASMAVTKLSEAPSWTEYLFTVIYTGEILIKILARGFVWDEFTFLRDPWNCLDLVVIIIMYVSIRKSVGKVSALRTFRVLRTLKAISVIPGLKVIVNSLIDSVKKLTDVFILTVFCLSIFALIGLQLFMGNLTSKCVLSNTAYDDTLCKDAKIYVPNDEDICYRMNKSSEILLCGFSSDPDKECPENYSCKNIGKNPDFGYTSFDHFGWAFLSLFRLMTQDCWERLYRQTIRTSGKNYVFFFLGVIFLCSFYLFNLILAVVTMAYEEQNRATLAETETKEKLLQEAQQILEKERVCKLLSEMSVADLKNSKEKEMKKENPILRQSLILGDHGKEEHIFHSQPGRCHKKLVSRSLDVESWKSSPKRKLFILILSLTPLPPNIFSVICPPLCPHDSLFHLLADSLLLLGEHQNCSHPSHRKWKLSRHKFGLVPRLYFSKTAKSAQVGCQKQSVFLHFRNNFFRPFPRSLPLSMQVLLSYELSVDSINDPFRRQRLMSAATVITDNLQLQKSKLKCPLLLKHFAQKYLIWNCCPFWRVVKEKVKLVILDPFVDLLIMVCIIVNTLFMALEHPDMPWNYQQMIFVSDKVFTLIFTAEMILKIIALDPYNYFQQKWNIFDSIVVMIGLISFKENLSSFRLLRIFKLAKSWPALNTLMKIILNSVGALGNLTLVLIITVFIFAVVGKQVLGNYYEKNYSKINIDENLRWHMKDFCHSFLIIFRILCGEWIETMWECMEVAGKGLCLPIFLLVLVIGNLVVLNLFIALLLSSFNTDSSVGQEETGQMTKCHIAIARIHKGLQSVKNRILDHCVKIMNRSLKTTAKKKTVKISAKDIEENNYAMTDVRKDIHSSCFDIGYYNTEESSSITRKYEEFLTSHSTCVPIAVAETYSDEGDDDHSVCTGIEYRKQVRNTNIGKIIVTHIFLIYFKSGNLINEKQINSLPCPSPVQKCDAGSYSEASTVDPVILLEMFSQPKTLHLPKDCFAESCVECFPCCVVDITKFPGRTWWKFRKTCYRIVKHSWFENFIIFMIILSSAALAFEDIHLQERKTVKILLEYADKIFTYIFFMEMLLKWVAYGLHSYFTNAWCCLDFIIVCVSIIFSFALKSLRTLRALRPLRALSRFEGIKVVVNALLGAIPSILNVLLVCIVFWLLFNFVGVKLLGKRFSKCTLKKGNISLIDNKYNCTFYNGTWTNNDVNFDNVGMGYLALLQVATFKGWMDIMYAAVDSREIDEQPKFEACLAMYMYFVIFIIFGSFFMLNLFIGVVISNFNQQRKKISEKDLFLTEEQKKYYNALKKLGSKKPQKPIPRPSNVFQGLLFDIVSHKAFDITVVTFICLNMVIMMAENSQHDIKDVLNKINYFFVAVFTGECVIKILALRHYFFTSGWNIFDLAVVVLSLVSIGLSEGFQTLSPTLLRIFRLARIGRILRLIRKARGIRTLLFALLMSLPALFNIGLLLFLVMFIYAIVGMTNFACLGWEGGIDNLFNFQTFEGSILCLFQITTSAGWDGLLVPLLKGPDSCAPNLNLTDEQKKNCANKDVGILFFVSYVIISFLIVVNMYIAVILENFSVATEESTDPLCEDDFDMFYETWGKFDPQATQFIRYSALSDFADALAEPLRIPKPNKIQLISMDLPIVSGDKIHCLDILLAFTKKVLGESRGLDGLELHMEEKFMAANPSKVSYKPITTTLKRKQEEVSALIIQRAFRRYLQRSFKNKSFSYRHKRCNSAVFEEETREKERLIASRLNEDNGRKLDKSRTTSSISLPLFYDGIAETDSDNV</sequence>
<dbReference type="Gene3D" id="1.20.120.350">
    <property type="entry name" value="Voltage-gated potassium channels. Chain C"/>
    <property type="match status" value="4"/>
</dbReference>
<dbReference type="Pfam" id="PF24609">
    <property type="entry name" value="IQ_SCN5A_C"/>
    <property type="match status" value="1"/>
</dbReference>
<evidence type="ECO:0000256" key="19">
    <source>
        <dbReference type="ARBA" id="ARBA00025291"/>
    </source>
</evidence>
<comment type="function">
    <text evidence="19">Tetrodotoxin-resistant channel that mediates the voltage-dependent sodium ion permeability of excitable membranes. Assuming opened or closed conformations in response to the voltage difference across the membrane, the protein forms a sodium-selective channel through which sodium ions may pass in accordance with their electrochemical gradient. Plays a role in neuropathic pain mechanisms.</text>
</comment>
<dbReference type="FunFam" id="1.10.238.10:FF:000002">
    <property type="entry name" value="Sodium channel protein"/>
    <property type="match status" value="1"/>
</dbReference>
<feature type="transmembrane region" description="Helical" evidence="21">
    <location>
        <begin position="1483"/>
        <end position="1506"/>
    </location>
</feature>
<dbReference type="FunFam" id="1.10.287.70:FF:000156">
    <property type="entry name" value="Voltage-gated sodium channel Nav2.1"/>
    <property type="match status" value="1"/>
</dbReference>
<evidence type="ECO:0000256" key="14">
    <source>
        <dbReference type="ARBA" id="ARBA00023136"/>
    </source>
</evidence>
<keyword evidence="7 21" id="KW-0812">Transmembrane</keyword>
<feature type="transmembrane region" description="Helical" evidence="21">
    <location>
        <begin position="175"/>
        <end position="195"/>
    </location>
</feature>
<feature type="transmembrane region" description="Helical" evidence="21">
    <location>
        <begin position="91"/>
        <end position="109"/>
    </location>
</feature>
<keyword evidence="8" id="KW-0677">Repeat</keyword>
<dbReference type="GO" id="GO:0005248">
    <property type="term" value="F:voltage-gated sodium channel activity"/>
    <property type="evidence" value="ECO:0007669"/>
    <property type="project" value="InterPro"/>
</dbReference>
<dbReference type="Gene3D" id="1.20.5.1190">
    <property type="entry name" value="iswi atpase"/>
    <property type="match status" value="1"/>
</dbReference>
<feature type="transmembrane region" description="Helical" evidence="21">
    <location>
        <begin position="369"/>
        <end position="396"/>
    </location>
</feature>
<evidence type="ECO:0000259" key="23">
    <source>
        <dbReference type="Pfam" id="PF06512"/>
    </source>
</evidence>
<feature type="domain" description="Ion transport" evidence="22">
    <location>
        <begin position="1145"/>
        <end position="1401"/>
    </location>
</feature>
<reference evidence="25 26" key="1">
    <citation type="submission" date="2014-04" db="EMBL/GenBank/DDBJ databases">
        <title>Genome evolution of avian class.</title>
        <authorList>
            <person name="Zhang G."/>
            <person name="Li C."/>
        </authorList>
    </citation>
    <scope>NUCLEOTIDE SEQUENCE [LARGE SCALE GENOMIC DNA]</scope>
    <source>
        <strain evidence="25">BGI_AS28</strain>
    </source>
</reference>
<feature type="transmembrane region" description="Helical" evidence="21">
    <location>
        <begin position="1369"/>
        <end position="1392"/>
    </location>
</feature>
<dbReference type="CDD" id="cd13433">
    <property type="entry name" value="Na_channel_gate"/>
    <property type="match status" value="1"/>
</dbReference>
<keyword evidence="17 21" id="KW-0739">Sodium transport</keyword>
<evidence type="ECO:0000256" key="3">
    <source>
        <dbReference type="ARBA" id="ARBA00022448"/>
    </source>
</evidence>
<dbReference type="Pfam" id="PF00520">
    <property type="entry name" value="Ion_trans"/>
    <property type="match status" value="4"/>
</dbReference>
<feature type="transmembrane region" description="Helical" evidence="21">
    <location>
        <begin position="709"/>
        <end position="732"/>
    </location>
</feature>
<feature type="transmembrane region" description="Helical" evidence="21">
    <location>
        <begin position="240"/>
        <end position="260"/>
    </location>
</feature>
<comment type="subunit">
    <text evidence="20">The channel consists of an ion conducting pore forming alpha-subunit regulated by one or more associated auxiliary subunits SCN1B, SCN2B and SCN3B; electrophysiological properties may vary depending on the type of the associated beta subunits. Found in a number of complexes with PRX, DYNLT1 and PDZD2. Interacts with proteins such as FSTL1, PRX, DYNLT1, PDZD2, S100A10 and many others. Interacts with NEDD4 and NEDD4L.</text>
</comment>
<feature type="domain" description="Sodium ion transport-associated" evidence="23">
    <location>
        <begin position="909"/>
        <end position="1141"/>
    </location>
</feature>